<dbReference type="STRING" id="379508.A5DTQ4"/>
<dbReference type="AlphaFoldDB" id="A5DTQ4"/>
<evidence type="ECO:0008006" key="5">
    <source>
        <dbReference type="Google" id="ProtNLM"/>
    </source>
</evidence>
<dbReference type="InterPro" id="IPR036259">
    <property type="entry name" value="MFS_trans_sf"/>
</dbReference>
<gene>
    <name evidence="3" type="ORF">LELG_00740</name>
</gene>
<dbReference type="HOGENOM" id="CLU_1129224_0_0_1"/>
<dbReference type="KEGG" id="lel:PVL30_000711"/>
<keyword evidence="4" id="KW-1185">Reference proteome</keyword>
<name>A5DTQ4_LODEL</name>
<evidence type="ECO:0000313" key="4">
    <source>
        <dbReference type="Proteomes" id="UP000001996"/>
    </source>
</evidence>
<reference evidence="3 4" key="1">
    <citation type="journal article" date="2009" name="Nature">
        <title>Evolution of pathogenicity and sexual reproduction in eight Candida genomes.</title>
        <authorList>
            <person name="Butler G."/>
            <person name="Rasmussen M.D."/>
            <person name="Lin M.F."/>
            <person name="Santos M.A."/>
            <person name="Sakthikumar S."/>
            <person name="Munro C.A."/>
            <person name="Rheinbay E."/>
            <person name="Grabherr M."/>
            <person name="Forche A."/>
            <person name="Reedy J.L."/>
            <person name="Agrafioti I."/>
            <person name="Arnaud M.B."/>
            <person name="Bates S."/>
            <person name="Brown A.J."/>
            <person name="Brunke S."/>
            <person name="Costanzo M.C."/>
            <person name="Fitzpatrick D.A."/>
            <person name="de Groot P.W."/>
            <person name="Harris D."/>
            <person name="Hoyer L.L."/>
            <person name="Hube B."/>
            <person name="Klis F.M."/>
            <person name="Kodira C."/>
            <person name="Lennard N."/>
            <person name="Logue M.E."/>
            <person name="Martin R."/>
            <person name="Neiman A.M."/>
            <person name="Nikolaou E."/>
            <person name="Quail M.A."/>
            <person name="Quinn J."/>
            <person name="Santos M.C."/>
            <person name="Schmitzberger F.F."/>
            <person name="Sherlock G."/>
            <person name="Shah P."/>
            <person name="Silverstein K.A."/>
            <person name="Skrzypek M.S."/>
            <person name="Soll D."/>
            <person name="Staggs R."/>
            <person name="Stansfield I."/>
            <person name="Stumpf M.P."/>
            <person name="Sudbery P.E."/>
            <person name="Srikantha T."/>
            <person name="Zeng Q."/>
            <person name="Berman J."/>
            <person name="Berriman M."/>
            <person name="Heitman J."/>
            <person name="Gow N.A."/>
            <person name="Lorenz M.C."/>
            <person name="Birren B.W."/>
            <person name="Kellis M."/>
            <person name="Cuomo C.A."/>
        </authorList>
    </citation>
    <scope>NUCLEOTIDE SEQUENCE [LARGE SCALE GENOMIC DNA]</scope>
    <source>
        <strain evidence="4">ATCC 11503 / BCRC 21390 / CBS 2605 / JCM 1781 / NBRC 1676 / NRRL YB-4239</strain>
    </source>
</reference>
<dbReference type="OrthoDB" id="6509908at2759"/>
<sequence>MKSSSFANVVLDGPLQDIHSSSDRSNHGTSHHHRNNELVELQNIKREGDEIDISVAQYEVDDGQDNVNEVKSENVDNPLTSETYGIASQNNQNTELRRRRQSTGHFSHRAVEDTTTSAMYGSELNPNTIPDGGKQANLVLFGSFMGLIADFGIPNSLGAIESYVSTNQLRGVSKADIGWVFSLHLCVMYLGGVFFGEVFDRYGARKSLIAGNNIDVCRDYFVLLNARELYQFLLSFAHIDCIGEHP</sequence>
<proteinExistence type="predicted"/>
<evidence type="ECO:0000313" key="3">
    <source>
        <dbReference type="EMBL" id="EDK42562.1"/>
    </source>
</evidence>
<dbReference type="Proteomes" id="UP000001996">
    <property type="component" value="Unassembled WGS sequence"/>
</dbReference>
<feature type="region of interest" description="Disordered" evidence="1">
    <location>
        <begin position="15"/>
        <end position="38"/>
    </location>
</feature>
<feature type="compositionally biased region" description="Basic residues" evidence="1">
    <location>
        <begin position="97"/>
        <end position="106"/>
    </location>
</feature>
<evidence type="ECO:0000256" key="2">
    <source>
        <dbReference type="SAM" id="Phobius"/>
    </source>
</evidence>
<dbReference type="SUPFAM" id="SSF103473">
    <property type="entry name" value="MFS general substrate transporter"/>
    <property type="match status" value="1"/>
</dbReference>
<feature type="region of interest" description="Disordered" evidence="1">
    <location>
        <begin position="76"/>
        <end position="106"/>
    </location>
</feature>
<feature type="compositionally biased region" description="Polar residues" evidence="1">
    <location>
        <begin position="76"/>
        <end position="94"/>
    </location>
</feature>
<feature type="transmembrane region" description="Helical" evidence="2">
    <location>
        <begin position="138"/>
        <end position="157"/>
    </location>
</feature>
<dbReference type="EMBL" id="CH981524">
    <property type="protein sequence ID" value="EDK42562.1"/>
    <property type="molecule type" value="Genomic_DNA"/>
</dbReference>
<evidence type="ECO:0000256" key="1">
    <source>
        <dbReference type="SAM" id="MobiDB-lite"/>
    </source>
</evidence>
<dbReference type="InParanoid" id="A5DTQ4"/>
<dbReference type="eggNOG" id="KOG2504">
    <property type="taxonomic scope" value="Eukaryota"/>
</dbReference>
<keyword evidence="2" id="KW-0812">Transmembrane</keyword>
<feature type="transmembrane region" description="Helical" evidence="2">
    <location>
        <begin position="177"/>
        <end position="199"/>
    </location>
</feature>
<keyword evidence="2" id="KW-0472">Membrane</keyword>
<dbReference type="GeneID" id="5235728"/>
<dbReference type="VEuPathDB" id="FungiDB:LELG_00740"/>
<organism evidence="3 4">
    <name type="scientific">Lodderomyces elongisporus (strain ATCC 11503 / CBS 2605 / JCM 1781 / NBRC 1676 / NRRL YB-4239)</name>
    <name type="common">Yeast</name>
    <name type="synonym">Saccharomyces elongisporus</name>
    <dbReference type="NCBI Taxonomy" id="379508"/>
    <lineage>
        <taxon>Eukaryota</taxon>
        <taxon>Fungi</taxon>
        <taxon>Dikarya</taxon>
        <taxon>Ascomycota</taxon>
        <taxon>Saccharomycotina</taxon>
        <taxon>Pichiomycetes</taxon>
        <taxon>Debaryomycetaceae</taxon>
        <taxon>Candida/Lodderomyces clade</taxon>
        <taxon>Lodderomyces</taxon>
    </lineage>
</organism>
<accession>A5DTQ4</accession>
<dbReference type="Gene3D" id="1.20.1250.20">
    <property type="entry name" value="MFS general substrate transporter like domains"/>
    <property type="match status" value="1"/>
</dbReference>
<keyword evidence="2" id="KW-1133">Transmembrane helix</keyword>
<protein>
    <recommendedName>
        <fullName evidence="5">Major facilitator superfamily (MFS) profile domain-containing protein</fullName>
    </recommendedName>
</protein>